<evidence type="ECO:0000313" key="14">
    <source>
        <dbReference type="Proteomes" id="UP000298049"/>
    </source>
</evidence>
<evidence type="ECO:0000313" key="13">
    <source>
        <dbReference type="EMBL" id="QCF24774.1"/>
    </source>
</evidence>
<evidence type="ECO:0000256" key="7">
    <source>
        <dbReference type="ARBA" id="ARBA00023114"/>
    </source>
</evidence>
<dbReference type="GO" id="GO:0015288">
    <property type="term" value="F:porin activity"/>
    <property type="evidence" value="ECO:0007669"/>
    <property type="project" value="UniProtKB-KW"/>
</dbReference>
<feature type="compositionally biased region" description="Basic and acidic residues" evidence="11">
    <location>
        <begin position="246"/>
        <end position="260"/>
    </location>
</feature>
<dbReference type="Pfam" id="PF02412">
    <property type="entry name" value="TSP_3"/>
    <property type="match status" value="2"/>
</dbReference>
<dbReference type="InterPro" id="IPR028974">
    <property type="entry name" value="TSP_type-3_rpt"/>
</dbReference>
<dbReference type="EMBL" id="CP031093">
    <property type="protein sequence ID" value="QCF24774.1"/>
    <property type="molecule type" value="Genomic_DNA"/>
</dbReference>
<dbReference type="Gene3D" id="2.40.160.20">
    <property type="match status" value="1"/>
</dbReference>
<organism evidence="13 14">
    <name type="scientific">Hydrocarboniclastica marina</name>
    <dbReference type="NCBI Taxonomy" id="2259620"/>
    <lineage>
        <taxon>Bacteria</taxon>
        <taxon>Pseudomonadati</taxon>
        <taxon>Pseudomonadota</taxon>
        <taxon>Gammaproteobacteria</taxon>
        <taxon>Alteromonadales</taxon>
        <taxon>Alteromonadaceae</taxon>
        <taxon>Hydrocarboniclastica</taxon>
    </lineage>
</organism>
<dbReference type="PANTHER" id="PTHR30329">
    <property type="entry name" value="STATOR ELEMENT OF FLAGELLAR MOTOR COMPLEX"/>
    <property type="match status" value="1"/>
</dbReference>
<dbReference type="Pfam" id="PF00691">
    <property type="entry name" value="OmpA"/>
    <property type="match status" value="1"/>
</dbReference>
<dbReference type="RefSeq" id="WP_136546314.1">
    <property type="nucleotide sequence ID" value="NZ_CP031093.1"/>
</dbReference>
<dbReference type="Gene3D" id="3.30.1330.60">
    <property type="entry name" value="OmpA-like domain"/>
    <property type="match status" value="1"/>
</dbReference>
<keyword evidence="3" id="KW-1134">Transmembrane beta strand</keyword>
<dbReference type="Pfam" id="PF13505">
    <property type="entry name" value="OMP_b-brl"/>
    <property type="match status" value="1"/>
</dbReference>
<keyword evidence="9" id="KW-0998">Cell outer membrane</keyword>
<dbReference type="KEGG" id="hmi:soil367_01705"/>
<dbReference type="SUPFAM" id="SSF56925">
    <property type="entry name" value="OMPA-like"/>
    <property type="match status" value="1"/>
</dbReference>
<protein>
    <submittedName>
        <fullName evidence="13">OmpA family protein</fullName>
    </submittedName>
</protein>
<feature type="compositionally biased region" description="Pro residues" evidence="11">
    <location>
        <begin position="204"/>
        <end position="216"/>
    </location>
</feature>
<evidence type="ECO:0000256" key="8">
    <source>
        <dbReference type="ARBA" id="ARBA00023136"/>
    </source>
</evidence>
<dbReference type="GO" id="GO:0007155">
    <property type="term" value="P:cell adhesion"/>
    <property type="evidence" value="ECO:0007669"/>
    <property type="project" value="InterPro"/>
</dbReference>
<feature type="domain" description="OmpA-like" evidence="12">
    <location>
        <begin position="279"/>
        <end position="397"/>
    </location>
</feature>
<keyword evidence="2" id="KW-0813">Transport</keyword>
<keyword evidence="5" id="KW-0732">Signal</keyword>
<evidence type="ECO:0000256" key="10">
    <source>
        <dbReference type="PROSITE-ProRule" id="PRU00473"/>
    </source>
</evidence>
<evidence type="ECO:0000256" key="9">
    <source>
        <dbReference type="ARBA" id="ARBA00023237"/>
    </source>
</evidence>
<evidence type="ECO:0000256" key="1">
    <source>
        <dbReference type="ARBA" id="ARBA00004571"/>
    </source>
</evidence>
<dbReference type="GO" id="GO:0006811">
    <property type="term" value="P:monoatomic ion transport"/>
    <property type="evidence" value="ECO:0007669"/>
    <property type="project" value="UniProtKB-KW"/>
</dbReference>
<evidence type="ECO:0000256" key="11">
    <source>
        <dbReference type="SAM" id="MobiDB-lite"/>
    </source>
</evidence>
<keyword evidence="7" id="KW-0626">Porin</keyword>
<name>A0A4P7XEF8_9ALTE</name>
<dbReference type="InterPro" id="IPR006664">
    <property type="entry name" value="OMP_bac"/>
</dbReference>
<dbReference type="OrthoDB" id="9805832at2"/>
<dbReference type="GO" id="GO:0009279">
    <property type="term" value="C:cell outer membrane"/>
    <property type="evidence" value="ECO:0007669"/>
    <property type="project" value="UniProtKB-SubCell"/>
</dbReference>
<comment type="subcellular location">
    <subcellularLocation>
        <location evidence="1">Cell outer membrane</location>
        <topology evidence="1">Multi-pass membrane protein</topology>
    </subcellularLocation>
</comment>
<dbReference type="InterPro" id="IPR003367">
    <property type="entry name" value="Thrombospondin_3-like_rpt"/>
</dbReference>
<evidence type="ECO:0000256" key="4">
    <source>
        <dbReference type="ARBA" id="ARBA00022692"/>
    </source>
</evidence>
<dbReference type="InterPro" id="IPR036737">
    <property type="entry name" value="OmpA-like_sf"/>
</dbReference>
<dbReference type="Proteomes" id="UP000298049">
    <property type="component" value="Chromosome"/>
</dbReference>
<keyword evidence="6" id="KW-0406">Ion transport</keyword>
<evidence type="ECO:0000256" key="3">
    <source>
        <dbReference type="ARBA" id="ARBA00022452"/>
    </source>
</evidence>
<accession>A0A4P7XEF8</accession>
<dbReference type="InterPro" id="IPR006665">
    <property type="entry name" value="OmpA-like"/>
</dbReference>
<dbReference type="InterPro" id="IPR011250">
    <property type="entry name" value="OMP/PagP_B-barrel"/>
</dbReference>
<dbReference type="PANTHER" id="PTHR30329:SF21">
    <property type="entry name" value="LIPOPROTEIN YIAD-RELATED"/>
    <property type="match status" value="1"/>
</dbReference>
<evidence type="ECO:0000256" key="2">
    <source>
        <dbReference type="ARBA" id="ARBA00022448"/>
    </source>
</evidence>
<evidence type="ECO:0000256" key="6">
    <source>
        <dbReference type="ARBA" id="ARBA00023065"/>
    </source>
</evidence>
<dbReference type="PRINTS" id="PR01021">
    <property type="entry name" value="OMPADOMAIN"/>
</dbReference>
<dbReference type="PROSITE" id="PS51123">
    <property type="entry name" value="OMPA_2"/>
    <property type="match status" value="1"/>
</dbReference>
<evidence type="ECO:0000256" key="5">
    <source>
        <dbReference type="ARBA" id="ARBA00022729"/>
    </source>
</evidence>
<gene>
    <name evidence="13" type="ORF">soil367_01705</name>
</gene>
<dbReference type="SUPFAM" id="SSF103088">
    <property type="entry name" value="OmpA-like"/>
    <property type="match status" value="1"/>
</dbReference>
<feature type="region of interest" description="Disordered" evidence="11">
    <location>
        <begin position="198"/>
        <end position="276"/>
    </location>
</feature>
<dbReference type="GO" id="GO:0005509">
    <property type="term" value="F:calcium ion binding"/>
    <property type="evidence" value="ECO:0007669"/>
    <property type="project" value="InterPro"/>
</dbReference>
<reference evidence="13 14" key="1">
    <citation type="submission" date="2018-07" db="EMBL/GenBank/DDBJ databases">
        <title>Marsedoiliclastica nanhaica gen. nov. sp. nov., a novel marine hydrocarbonoclastic bacterium isolated from an in-situ enriched hydrocarbon-degrading consortium in deep-sea sediment.</title>
        <authorList>
            <person name="Dong C."/>
            <person name="Ma T."/>
            <person name="Liu R."/>
            <person name="Shao Z."/>
        </authorList>
    </citation>
    <scope>NUCLEOTIDE SEQUENCE [LARGE SCALE GENOMIC DNA]</scope>
    <source>
        <strain evidence="14">soil36-7</strain>
    </source>
</reference>
<keyword evidence="8 10" id="KW-0472">Membrane</keyword>
<dbReference type="CDD" id="cd07185">
    <property type="entry name" value="OmpA_C-like"/>
    <property type="match status" value="1"/>
</dbReference>
<evidence type="ECO:0000259" key="12">
    <source>
        <dbReference type="PROSITE" id="PS51123"/>
    </source>
</evidence>
<keyword evidence="14" id="KW-1185">Reference proteome</keyword>
<proteinExistence type="predicted"/>
<dbReference type="InterPro" id="IPR027385">
    <property type="entry name" value="Beta-barrel_OMP"/>
</dbReference>
<dbReference type="GO" id="GO:0046930">
    <property type="term" value="C:pore complex"/>
    <property type="evidence" value="ECO:0007669"/>
    <property type="project" value="UniProtKB-KW"/>
</dbReference>
<keyword evidence="4" id="KW-0812">Transmembrane</keyword>
<sequence length="398" mass="43645">MSVRPTHTFSGRCPSTENPGRARARAALFPVALLSVALTQPIAAQEQEPDIDRIYLNPSVGFQYFDHDRDLSETGTYSMGLEYRFHDHWAAEAVYGNADADRKGASGNADYTDYRLDGLYYLDNLNTEDIVQPYLAAGGGHTEFEDDGESRVNAGGGVRLAATDLVSLRLDAREFYSIDEHEWDTLVSLGVSFAFSRQAEAQPEPDPAPAPAPRPQPADSDNDGVPDSRDQCSGTPAGAAVTSDGCPRDSDNDGVADFRDQCPGTASGVEADEQGCEGVTERVETIELHIQFPFNSDEIKPIYDHEIREVANFMEEYPDTSVEIAGHSDSLGDKAYNQKLSQQRAEAVATRLTEKFGIASERVRARGYGESEPVADNSTDQGRIRNRRVEARIEKVIR</sequence>
<dbReference type="SUPFAM" id="SSF103647">
    <property type="entry name" value="TSP type-3 repeat"/>
    <property type="match status" value="1"/>
</dbReference>
<dbReference type="InterPro" id="IPR050330">
    <property type="entry name" value="Bact_OuterMem_StrucFunc"/>
</dbReference>
<dbReference type="AlphaFoldDB" id="A0A4P7XEF8"/>